<proteinExistence type="predicted"/>
<dbReference type="OrthoDB" id="1612940at2759"/>
<accession>A0A835JN46</accession>
<dbReference type="EMBL" id="JADGMS010000013">
    <property type="protein sequence ID" value="KAF9670045.1"/>
    <property type="molecule type" value="Genomic_DNA"/>
</dbReference>
<reference evidence="1 2" key="1">
    <citation type="submission" date="2020-10" db="EMBL/GenBank/DDBJ databases">
        <title>Plant Genome Project.</title>
        <authorList>
            <person name="Zhang R.-G."/>
        </authorList>
    </citation>
    <scope>NUCLEOTIDE SEQUENCE [LARGE SCALE GENOMIC DNA]</scope>
    <source>
        <strain evidence="1">FAFU-HL-1</strain>
        <tissue evidence="1">Leaf</tissue>
    </source>
</reference>
<protein>
    <submittedName>
        <fullName evidence="1">Uncharacterized protein</fullName>
    </submittedName>
</protein>
<sequence length="127" mass="14698">MLIHNVNERAKAGPIKSNGAQTPLYELNREHEYALEDGETVCFLFPVCPPACLLWHHLEYRSFINKEIKTCEKLVLKVEARDCHKVWTCKGQDRCWEDCKNRYSGKGLCDLYTAPPVPKQCFCAYKC</sequence>
<dbReference type="AlphaFoldDB" id="A0A835JN46"/>
<keyword evidence="2" id="KW-1185">Reference proteome</keyword>
<evidence type="ECO:0000313" key="1">
    <source>
        <dbReference type="EMBL" id="KAF9670045.1"/>
    </source>
</evidence>
<name>A0A835JN46_9ROSI</name>
<organism evidence="1 2">
    <name type="scientific">Salix dunnii</name>
    <dbReference type="NCBI Taxonomy" id="1413687"/>
    <lineage>
        <taxon>Eukaryota</taxon>
        <taxon>Viridiplantae</taxon>
        <taxon>Streptophyta</taxon>
        <taxon>Embryophyta</taxon>
        <taxon>Tracheophyta</taxon>
        <taxon>Spermatophyta</taxon>
        <taxon>Magnoliopsida</taxon>
        <taxon>eudicotyledons</taxon>
        <taxon>Gunneridae</taxon>
        <taxon>Pentapetalae</taxon>
        <taxon>rosids</taxon>
        <taxon>fabids</taxon>
        <taxon>Malpighiales</taxon>
        <taxon>Salicaceae</taxon>
        <taxon>Saliceae</taxon>
        <taxon>Salix</taxon>
    </lineage>
</organism>
<dbReference type="Proteomes" id="UP000657918">
    <property type="component" value="Unassembled WGS sequence"/>
</dbReference>
<gene>
    <name evidence="1" type="ORF">SADUNF_Sadunf13G0027700</name>
</gene>
<evidence type="ECO:0000313" key="2">
    <source>
        <dbReference type="Proteomes" id="UP000657918"/>
    </source>
</evidence>
<comment type="caution">
    <text evidence="1">The sequence shown here is derived from an EMBL/GenBank/DDBJ whole genome shotgun (WGS) entry which is preliminary data.</text>
</comment>